<name>A0A2A6E3I9_9BACL</name>
<accession>A0A2A6E3I9</accession>
<protein>
    <recommendedName>
        <fullName evidence="1">Phage head morphogenesis domain-containing protein</fullName>
    </recommendedName>
</protein>
<dbReference type="EMBL" id="MOXJ01000001">
    <property type="protein sequence ID" value="PDO11584.1"/>
    <property type="molecule type" value="Genomic_DNA"/>
</dbReference>
<sequence>MSLDKYEDELRRTNEQQLEAVEAQIRRNFEVALHGIIAEIGLLYAKLETEGKLTYEEMAKYNRLRRLEKQIMAQVDRMSAKNQRALRRLLRQAYSHSYEWMAWAIERESRARLAYAAVPLEKIDRIIEEPVGGRTLKGRLSRLRRQTIDELFRRITADLVEGSTLRKMTANVRDVLNTSHADTVRIVRTEAHRIQEAATLASAQHAHAQGVVMMKKWNSLHDEKVRHTAAANHRLMDGQEVPVDEDFELLPSGGRGKAPGNTGVAAHDINCRCFTTYRIADVRRKEHKELADLTFEEWKKTRLKQP</sequence>
<dbReference type="AlphaFoldDB" id="A0A2A6E3I9"/>
<comment type="caution">
    <text evidence="2">The sequence shown here is derived from an EMBL/GenBank/DDBJ whole genome shotgun (WGS) entry which is preliminary data.</text>
</comment>
<proteinExistence type="predicted"/>
<evidence type="ECO:0000259" key="1">
    <source>
        <dbReference type="Pfam" id="PF04233"/>
    </source>
</evidence>
<evidence type="ECO:0000313" key="3">
    <source>
        <dbReference type="Proteomes" id="UP000243688"/>
    </source>
</evidence>
<reference evidence="2 3" key="1">
    <citation type="submission" date="2016-12" db="EMBL/GenBank/DDBJ databases">
        <title>Candidatus Reconcilibacillus cellulovorans genome.</title>
        <authorList>
            <person name="Kolinko S."/>
            <person name="Wu Y.-W."/>
            <person name="Tachea F."/>
            <person name="Denzel E."/>
            <person name="Hiras J."/>
            <person name="Baecker N."/>
            <person name="Chan L.J."/>
            <person name="Eichorst S.A."/>
            <person name="Frey D."/>
            <person name="Adams P.D."/>
            <person name="Pray T."/>
            <person name="Tanjore D."/>
            <person name="Petzold C.J."/>
            <person name="Gladden J.M."/>
            <person name="Simmons B.A."/>
            <person name="Singer S.W."/>
        </authorList>
    </citation>
    <scope>NUCLEOTIDE SEQUENCE [LARGE SCALE GENOMIC DNA]</scope>
    <source>
        <strain evidence="2">JTherm</strain>
    </source>
</reference>
<feature type="domain" description="Phage head morphogenesis" evidence="1">
    <location>
        <begin position="154"/>
        <end position="274"/>
    </location>
</feature>
<evidence type="ECO:0000313" key="2">
    <source>
        <dbReference type="EMBL" id="PDO11584.1"/>
    </source>
</evidence>
<gene>
    <name evidence="2" type="ORF">BLM47_00130</name>
</gene>
<dbReference type="InterPro" id="IPR006528">
    <property type="entry name" value="Phage_head_morphogenesis_dom"/>
</dbReference>
<dbReference type="Pfam" id="PF04233">
    <property type="entry name" value="Phage_Mu_F"/>
    <property type="match status" value="1"/>
</dbReference>
<organism evidence="2 3">
    <name type="scientific">Candidatus Reconcilbacillus cellulovorans</name>
    <dbReference type="NCBI Taxonomy" id="1906605"/>
    <lineage>
        <taxon>Bacteria</taxon>
        <taxon>Bacillati</taxon>
        <taxon>Bacillota</taxon>
        <taxon>Bacilli</taxon>
        <taxon>Bacillales</taxon>
        <taxon>Paenibacillaceae</taxon>
        <taxon>Candidatus Reconcilbacillus</taxon>
    </lineage>
</organism>
<dbReference type="Proteomes" id="UP000243688">
    <property type="component" value="Unassembled WGS sequence"/>
</dbReference>